<keyword evidence="5" id="KW-1267">Proteomics identification</keyword>
<dbReference type="EnsemblMetazoa" id="ISCW022654-RA">
    <property type="protein sequence ID" value="ISCW022654-PA"/>
    <property type="gene ID" value="ISCW022654"/>
</dbReference>
<dbReference type="HOGENOM" id="CLU_1534259_0_0_1"/>
<name>B7QF38_IXOSC</name>
<reference evidence="3" key="2">
    <citation type="submission" date="2020-05" db="UniProtKB">
        <authorList>
            <consortium name="EnsemblMetazoa"/>
        </authorList>
    </citation>
    <scope>IDENTIFICATION</scope>
    <source>
        <strain evidence="3">wikel</strain>
    </source>
</reference>
<dbReference type="PaxDb" id="6945-B7QF38"/>
<reference evidence="2 4" key="1">
    <citation type="submission" date="2008-03" db="EMBL/GenBank/DDBJ databases">
        <title>Annotation of Ixodes scapularis.</title>
        <authorList>
            <consortium name="Ixodes scapularis Genome Project Consortium"/>
            <person name="Caler E."/>
            <person name="Hannick L.I."/>
            <person name="Bidwell S."/>
            <person name="Joardar V."/>
            <person name="Thiagarajan M."/>
            <person name="Amedeo P."/>
            <person name="Galinsky K.J."/>
            <person name="Schobel S."/>
            <person name="Inman J."/>
            <person name="Hostetler J."/>
            <person name="Miller J."/>
            <person name="Hammond M."/>
            <person name="Megy K."/>
            <person name="Lawson D."/>
            <person name="Kodira C."/>
            <person name="Sutton G."/>
            <person name="Meyer J."/>
            <person name="Hill C.A."/>
            <person name="Birren B."/>
            <person name="Nene V."/>
            <person name="Collins F."/>
            <person name="Alarcon-Chaidez F."/>
            <person name="Wikel S."/>
            <person name="Strausberg R."/>
        </authorList>
    </citation>
    <scope>NUCLEOTIDE SEQUENCE [LARGE SCALE GENOMIC DNA]</scope>
    <source>
        <strain evidence="4">Wikel</strain>
        <strain evidence="2">Wikel colony</strain>
    </source>
</reference>
<dbReference type="InParanoid" id="B7QF38"/>
<proteinExistence type="evidence at protein level"/>
<keyword evidence="4" id="KW-1185">Reference proteome</keyword>
<dbReference type="Proteomes" id="UP000001555">
    <property type="component" value="Unassembled WGS sequence"/>
</dbReference>
<organism>
    <name type="scientific">Ixodes scapularis</name>
    <name type="common">Black-legged tick</name>
    <name type="synonym">Deer tick</name>
    <dbReference type="NCBI Taxonomy" id="6945"/>
    <lineage>
        <taxon>Eukaryota</taxon>
        <taxon>Metazoa</taxon>
        <taxon>Ecdysozoa</taxon>
        <taxon>Arthropoda</taxon>
        <taxon>Chelicerata</taxon>
        <taxon>Arachnida</taxon>
        <taxon>Acari</taxon>
        <taxon>Parasitiformes</taxon>
        <taxon>Ixodida</taxon>
        <taxon>Ixodoidea</taxon>
        <taxon>Ixodidae</taxon>
        <taxon>Ixodinae</taxon>
        <taxon>Ixodes</taxon>
    </lineage>
</organism>
<evidence type="ECO:0000313" key="3">
    <source>
        <dbReference type="EnsemblMetazoa" id="ISCW022654-PA"/>
    </source>
</evidence>
<dbReference type="EMBL" id="ABJB010841690">
    <property type="status" value="NOT_ANNOTATED_CDS"/>
    <property type="molecule type" value="Genomic_DNA"/>
</dbReference>
<dbReference type="AlphaFoldDB" id="B7QF38"/>
<evidence type="ECO:0000256" key="1">
    <source>
        <dbReference type="SAM" id="MobiDB-lite"/>
    </source>
</evidence>
<feature type="region of interest" description="Disordered" evidence="1">
    <location>
        <begin position="75"/>
        <end position="175"/>
    </location>
</feature>
<evidence type="ECO:0000313" key="4">
    <source>
        <dbReference type="Proteomes" id="UP000001555"/>
    </source>
</evidence>
<sequence>MALVSSCFRDETDSVDSVFRERMNFILTGLTVGLSPTVRDLIIDWAFGSWMAVLASLVFSPSAVAAVTSRYLVQSGEPSPEAAQEHQEQTPREPTPSAMEVDVSATEQTTPQPAEAPKVGGSATTGSQDHRPTAPPLAEDPLPEVILGSESWHASVPSVRTPQDPRNRGHRASWS</sequence>
<dbReference type="EMBL" id="DS923918">
    <property type="protein sequence ID" value="EEC17460.1"/>
    <property type="molecule type" value="Genomic_DNA"/>
</dbReference>
<accession>B7QF38</accession>
<dbReference type="VEuPathDB" id="VectorBase:ISCI022654"/>
<dbReference type="VEuPathDB" id="VectorBase:ISCW022654"/>
<protein>
    <submittedName>
        <fullName evidence="2 3">Uncharacterized protein</fullName>
    </submittedName>
</protein>
<dbReference type="OrthoDB" id="1885901at2759"/>
<gene>
    <name evidence="2" type="ORF">IscW_ISCW022654</name>
</gene>
<dbReference type="VEuPathDB" id="VectorBase:ISCP_005051"/>
<evidence type="ECO:0007829" key="5">
    <source>
        <dbReference type="PeptideAtlas" id="B7QF38"/>
    </source>
</evidence>
<evidence type="ECO:0000313" key="2">
    <source>
        <dbReference type="EMBL" id="EEC17460.1"/>
    </source>
</evidence>